<evidence type="ECO:0000313" key="2">
    <source>
        <dbReference type="Proteomes" id="UP000310158"/>
    </source>
</evidence>
<gene>
    <name evidence="1" type="ORF">EW146_g2415</name>
</gene>
<accession>A0A4S4M6V3</accession>
<dbReference type="AlphaFoldDB" id="A0A4S4M6V3"/>
<evidence type="ECO:0000313" key="1">
    <source>
        <dbReference type="EMBL" id="THH18580.1"/>
    </source>
</evidence>
<organism evidence="1 2">
    <name type="scientific">Bondarzewia mesenterica</name>
    <dbReference type="NCBI Taxonomy" id="1095465"/>
    <lineage>
        <taxon>Eukaryota</taxon>
        <taxon>Fungi</taxon>
        <taxon>Dikarya</taxon>
        <taxon>Basidiomycota</taxon>
        <taxon>Agaricomycotina</taxon>
        <taxon>Agaricomycetes</taxon>
        <taxon>Russulales</taxon>
        <taxon>Bondarzewiaceae</taxon>
        <taxon>Bondarzewia</taxon>
    </lineage>
</organism>
<comment type="caution">
    <text evidence="1">The sequence shown here is derived from an EMBL/GenBank/DDBJ whole genome shotgun (WGS) entry which is preliminary data.</text>
</comment>
<keyword evidence="2" id="KW-1185">Reference proteome</keyword>
<dbReference type="Proteomes" id="UP000310158">
    <property type="component" value="Unassembled WGS sequence"/>
</dbReference>
<proteinExistence type="predicted"/>
<sequence length="239" mass="27140">MLATAINNNGPAILKLDQDPAENIVQWEVDENIMLSAIIAYMTNVVVSTETLSEQEEVEPNFVDFSLTDVATIMNPRDDNNHDFPSGQEVTVAPVTCSHWQKMDDNASHCFTISPNDPLANHLKTLADFLRYYKISSEEDRKSALKKLTYYLVSTCWLKMRRRIGSWSSQGFIYQLSMVTEDGMRKAYRKWATDVAVKLQGQKDSALYAVLDDLQRKPDNLQQILNNYQCANAETEGTD</sequence>
<dbReference type="EMBL" id="SGPL01000071">
    <property type="protein sequence ID" value="THH18580.1"/>
    <property type="molecule type" value="Genomic_DNA"/>
</dbReference>
<reference evidence="1 2" key="1">
    <citation type="submission" date="2019-02" db="EMBL/GenBank/DDBJ databases">
        <title>Genome sequencing of the rare red list fungi Bondarzewia mesenterica.</title>
        <authorList>
            <person name="Buettner E."/>
            <person name="Kellner H."/>
        </authorList>
    </citation>
    <scope>NUCLEOTIDE SEQUENCE [LARGE SCALE GENOMIC DNA]</scope>
    <source>
        <strain evidence="1 2">DSM 108281</strain>
    </source>
</reference>
<name>A0A4S4M6V3_9AGAM</name>
<protein>
    <submittedName>
        <fullName evidence="1">Uncharacterized protein</fullName>
    </submittedName>
</protein>
<dbReference type="OrthoDB" id="10678321at2759"/>